<dbReference type="Pfam" id="PF01636">
    <property type="entry name" value="APH"/>
    <property type="match status" value="1"/>
</dbReference>
<dbReference type="InterPro" id="IPR002575">
    <property type="entry name" value="Aminoglycoside_PTrfase"/>
</dbReference>
<dbReference type="EMBL" id="JAAKZV010000184">
    <property type="protein sequence ID" value="NGN68142.1"/>
    <property type="molecule type" value="Genomic_DNA"/>
</dbReference>
<gene>
    <name evidence="2" type="ORF">G5C51_30110</name>
</gene>
<name>A0A6G4U814_9ACTN</name>
<evidence type="ECO:0000313" key="2">
    <source>
        <dbReference type="EMBL" id="NGN68142.1"/>
    </source>
</evidence>
<accession>A0A6G4U814</accession>
<evidence type="ECO:0000259" key="1">
    <source>
        <dbReference type="Pfam" id="PF01636"/>
    </source>
</evidence>
<comment type="caution">
    <text evidence="2">The sequence shown here is derived from an EMBL/GenBank/DDBJ whole genome shotgun (WGS) entry which is preliminary data.</text>
</comment>
<evidence type="ECO:0000313" key="3">
    <source>
        <dbReference type="Proteomes" id="UP000481583"/>
    </source>
</evidence>
<dbReference type="Proteomes" id="UP000481583">
    <property type="component" value="Unassembled WGS sequence"/>
</dbReference>
<dbReference type="InterPro" id="IPR011009">
    <property type="entry name" value="Kinase-like_dom_sf"/>
</dbReference>
<proteinExistence type="predicted"/>
<keyword evidence="2" id="KW-0808">Transferase</keyword>
<keyword evidence="3" id="KW-1185">Reference proteome</keyword>
<dbReference type="AlphaFoldDB" id="A0A6G4U814"/>
<dbReference type="SUPFAM" id="SSF56112">
    <property type="entry name" value="Protein kinase-like (PK-like)"/>
    <property type="match status" value="1"/>
</dbReference>
<feature type="domain" description="Aminoglycoside phosphotransferase" evidence="1">
    <location>
        <begin position="71"/>
        <end position="192"/>
    </location>
</feature>
<sequence>MIFVEVPLTAAVRAATGVVGTAERLYGGEESAAWRVGDRVVRIGAYEKDLAEVEWCHAVAVAARAGGCAEAVAAARLLARLHRALADVRLPARPRPSFLETGLRGEVAYEDPRLRDPELDAWLAEFSGRARLRHPLHGDFYHGNLLADRAEPRRLVAVLDWDEALVAPPEVEVGSAALEFANETGESFADARRFVDAYLEAGGTAGAVSDEELAQLMRHRLRREGAYFAQAVARGVEHDAEDLDYHRRRMEAFARLRP</sequence>
<protein>
    <submittedName>
        <fullName evidence="2">Phosphotransferase</fullName>
    </submittedName>
</protein>
<dbReference type="GO" id="GO:0016740">
    <property type="term" value="F:transferase activity"/>
    <property type="evidence" value="ECO:0007669"/>
    <property type="project" value="UniProtKB-KW"/>
</dbReference>
<dbReference type="Gene3D" id="3.90.1200.10">
    <property type="match status" value="1"/>
</dbReference>
<reference evidence="2 3" key="1">
    <citation type="submission" date="2020-02" db="EMBL/GenBank/DDBJ databases">
        <title>Whole-genome analyses of novel actinobacteria.</title>
        <authorList>
            <person name="Sahin N."/>
        </authorList>
    </citation>
    <scope>NUCLEOTIDE SEQUENCE [LARGE SCALE GENOMIC DNA]</scope>
    <source>
        <strain evidence="2 3">A7024</strain>
    </source>
</reference>
<organism evidence="2 3">
    <name type="scientific">Streptomyces coryli</name>
    <dbReference type="NCBI Taxonomy" id="1128680"/>
    <lineage>
        <taxon>Bacteria</taxon>
        <taxon>Bacillati</taxon>
        <taxon>Actinomycetota</taxon>
        <taxon>Actinomycetes</taxon>
        <taxon>Kitasatosporales</taxon>
        <taxon>Streptomycetaceae</taxon>
        <taxon>Streptomyces</taxon>
    </lineage>
</organism>